<dbReference type="OrthoDB" id="4081078at2759"/>
<sequence>MSSYRPTTSLNRKRRRPHSPYISNELKLELENHHHPQPNELIPDDDRVFRLLNKLISLSSSSNSSSPTTLVFVLSASERLYLESEQISTILRDRFGLSGLEMASQSPGSIETLAMAYGNTAAVVSSAVYISFCLCAKIKDVSRWSTYTLKSLNFKLQLIIPKVINDSVLDALSRSSELTSMDSCSTTLHHCVHTEVQAIQIRSDLHSMMVFLSKLLELDQFKLVSPLQLKDFTSNPIFAVANEPALYKRHETVLMESKNAILDYVLQ</sequence>
<proteinExistence type="predicted"/>
<evidence type="ECO:0000313" key="1">
    <source>
        <dbReference type="EMBL" id="KAG7193664.1"/>
    </source>
</evidence>
<dbReference type="EMBL" id="JAHMUF010000010">
    <property type="protein sequence ID" value="KAG7193664.1"/>
    <property type="molecule type" value="Genomic_DNA"/>
</dbReference>
<gene>
    <name evidence="1" type="ORF">KQ657_000349</name>
</gene>
<organism evidence="1 2">
    <name type="scientific">Scheffersomyces spartinae</name>
    <dbReference type="NCBI Taxonomy" id="45513"/>
    <lineage>
        <taxon>Eukaryota</taxon>
        <taxon>Fungi</taxon>
        <taxon>Dikarya</taxon>
        <taxon>Ascomycota</taxon>
        <taxon>Saccharomycotina</taxon>
        <taxon>Pichiomycetes</taxon>
        <taxon>Debaryomycetaceae</taxon>
        <taxon>Scheffersomyces</taxon>
    </lineage>
</organism>
<keyword evidence="2" id="KW-1185">Reference proteome</keyword>
<protein>
    <submittedName>
        <fullName evidence="1">Uncharacterized protein</fullName>
    </submittedName>
</protein>
<reference evidence="1" key="1">
    <citation type="submission" date="2021-03" db="EMBL/GenBank/DDBJ databases">
        <authorList>
            <person name="Palmer J.M."/>
        </authorList>
    </citation>
    <scope>NUCLEOTIDE SEQUENCE</scope>
    <source>
        <strain evidence="1">ARV_011</strain>
    </source>
</reference>
<dbReference type="RefSeq" id="XP_043049212.1">
    <property type="nucleotide sequence ID" value="XM_043191200.1"/>
</dbReference>
<evidence type="ECO:0000313" key="2">
    <source>
        <dbReference type="Proteomes" id="UP000790833"/>
    </source>
</evidence>
<dbReference type="Proteomes" id="UP000790833">
    <property type="component" value="Unassembled WGS sequence"/>
</dbReference>
<name>A0A9P8AIH1_9ASCO</name>
<dbReference type="AlphaFoldDB" id="A0A9P8AIH1"/>
<dbReference type="GeneID" id="66113723"/>
<accession>A0A9P8AIH1</accession>
<comment type="caution">
    <text evidence="1">The sequence shown here is derived from an EMBL/GenBank/DDBJ whole genome shotgun (WGS) entry which is preliminary data.</text>
</comment>